<evidence type="ECO:0000256" key="1">
    <source>
        <dbReference type="SAM" id="MobiDB-lite"/>
    </source>
</evidence>
<reference evidence="4" key="1">
    <citation type="journal article" date="2005" name="Nature">
        <title>The map-based sequence of the rice genome.</title>
        <authorList>
            <consortium name="International rice genome sequencing project (IRGSP)"/>
            <person name="Matsumoto T."/>
            <person name="Wu J."/>
            <person name="Kanamori H."/>
            <person name="Katayose Y."/>
            <person name="Fujisawa M."/>
            <person name="Namiki N."/>
            <person name="Mizuno H."/>
            <person name="Yamamoto K."/>
            <person name="Antonio B.A."/>
            <person name="Baba T."/>
            <person name="Sakata K."/>
            <person name="Nagamura Y."/>
            <person name="Aoki H."/>
            <person name="Arikawa K."/>
            <person name="Arita K."/>
            <person name="Bito T."/>
            <person name="Chiden Y."/>
            <person name="Fujitsuka N."/>
            <person name="Fukunaka R."/>
            <person name="Hamada M."/>
            <person name="Harada C."/>
            <person name="Hayashi A."/>
            <person name="Hijishita S."/>
            <person name="Honda M."/>
            <person name="Hosokawa S."/>
            <person name="Ichikawa Y."/>
            <person name="Idonuma A."/>
            <person name="Iijima M."/>
            <person name="Ikeda M."/>
            <person name="Ikeno M."/>
            <person name="Ito K."/>
            <person name="Ito S."/>
            <person name="Ito T."/>
            <person name="Ito Y."/>
            <person name="Ito Y."/>
            <person name="Iwabuchi A."/>
            <person name="Kamiya K."/>
            <person name="Karasawa W."/>
            <person name="Kurita K."/>
            <person name="Katagiri S."/>
            <person name="Kikuta A."/>
            <person name="Kobayashi H."/>
            <person name="Kobayashi N."/>
            <person name="Machita K."/>
            <person name="Maehara T."/>
            <person name="Masukawa M."/>
            <person name="Mizubayashi T."/>
            <person name="Mukai Y."/>
            <person name="Nagasaki H."/>
            <person name="Nagata Y."/>
            <person name="Naito S."/>
            <person name="Nakashima M."/>
            <person name="Nakama Y."/>
            <person name="Nakamichi Y."/>
            <person name="Nakamura M."/>
            <person name="Meguro A."/>
            <person name="Negishi M."/>
            <person name="Ohta I."/>
            <person name="Ohta T."/>
            <person name="Okamoto M."/>
            <person name="Ono N."/>
            <person name="Saji S."/>
            <person name="Sakaguchi M."/>
            <person name="Sakai K."/>
            <person name="Shibata M."/>
            <person name="Shimokawa T."/>
            <person name="Song J."/>
            <person name="Takazaki Y."/>
            <person name="Terasawa K."/>
            <person name="Tsugane M."/>
            <person name="Tsuji K."/>
            <person name="Ueda S."/>
            <person name="Waki K."/>
            <person name="Yamagata H."/>
            <person name="Yamamoto M."/>
            <person name="Yamamoto S."/>
            <person name="Yamane H."/>
            <person name="Yoshiki S."/>
            <person name="Yoshihara R."/>
            <person name="Yukawa K."/>
            <person name="Zhong H."/>
            <person name="Yano M."/>
            <person name="Yuan Q."/>
            <person name="Ouyang S."/>
            <person name="Liu J."/>
            <person name="Jones K.M."/>
            <person name="Gansberger K."/>
            <person name="Moffat K."/>
            <person name="Hill J."/>
            <person name="Bera J."/>
            <person name="Fadrosh D."/>
            <person name="Jin S."/>
            <person name="Johri S."/>
            <person name="Kim M."/>
            <person name="Overton L."/>
            <person name="Reardon M."/>
            <person name="Tsitrin T."/>
            <person name="Vuong H."/>
            <person name="Weaver B."/>
            <person name="Ciecko A."/>
            <person name="Tallon L."/>
            <person name="Jackson J."/>
            <person name="Pai G."/>
            <person name="Aken S.V."/>
            <person name="Utterback T."/>
            <person name="Reidmuller S."/>
            <person name="Feldblyum T."/>
            <person name="Hsiao J."/>
            <person name="Zismann V."/>
            <person name="Iobst S."/>
            <person name="de Vazeille A.R."/>
            <person name="Buell C.R."/>
            <person name="Ying K."/>
            <person name="Li Y."/>
            <person name="Lu T."/>
            <person name="Huang Y."/>
            <person name="Zhao Q."/>
            <person name="Feng Q."/>
            <person name="Zhang L."/>
            <person name="Zhu J."/>
            <person name="Weng Q."/>
            <person name="Mu J."/>
            <person name="Lu Y."/>
            <person name="Fan D."/>
            <person name="Liu Y."/>
            <person name="Guan J."/>
            <person name="Zhang Y."/>
            <person name="Yu S."/>
            <person name="Liu X."/>
            <person name="Zhang Y."/>
            <person name="Hong G."/>
            <person name="Han B."/>
            <person name="Choisne N."/>
            <person name="Demange N."/>
            <person name="Orjeda G."/>
            <person name="Samain S."/>
            <person name="Cattolico L."/>
            <person name="Pelletier E."/>
            <person name="Couloux A."/>
            <person name="Segurens B."/>
            <person name="Wincker P."/>
            <person name="D'Hont A."/>
            <person name="Scarpelli C."/>
            <person name="Weissenbach J."/>
            <person name="Salanoubat M."/>
            <person name="Quetier F."/>
            <person name="Yu Y."/>
            <person name="Kim H.R."/>
            <person name="Rambo T."/>
            <person name="Currie J."/>
            <person name="Collura K."/>
            <person name="Luo M."/>
            <person name="Yang T."/>
            <person name="Ammiraju J.S.S."/>
            <person name="Engler F."/>
            <person name="Soderlund C."/>
            <person name="Wing R.A."/>
            <person name="Palmer L.E."/>
            <person name="de la Bastide M."/>
            <person name="Spiegel L."/>
            <person name="Nascimento L."/>
            <person name="Zutavern T."/>
            <person name="O'Shaughnessy A."/>
            <person name="Dike S."/>
            <person name="Dedhia N."/>
            <person name="Preston R."/>
            <person name="Balija V."/>
            <person name="McCombie W.R."/>
            <person name="Chow T."/>
            <person name="Chen H."/>
            <person name="Chung M."/>
            <person name="Chen C."/>
            <person name="Shaw J."/>
            <person name="Wu H."/>
            <person name="Hsiao K."/>
            <person name="Chao Y."/>
            <person name="Chu M."/>
            <person name="Cheng C."/>
            <person name="Hour A."/>
            <person name="Lee P."/>
            <person name="Lin S."/>
            <person name="Lin Y."/>
            <person name="Liou J."/>
            <person name="Liu S."/>
            <person name="Hsing Y."/>
            <person name="Raghuvanshi S."/>
            <person name="Mohanty A."/>
            <person name="Bharti A.K."/>
            <person name="Gaur A."/>
            <person name="Gupta V."/>
            <person name="Kumar D."/>
            <person name="Ravi V."/>
            <person name="Vij S."/>
            <person name="Kapur A."/>
            <person name="Khurana P."/>
            <person name="Khurana P."/>
            <person name="Khurana J.P."/>
            <person name="Tyagi A.K."/>
            <person name="Gaikwad K."/>
            <person name="Singh A."/>
            <person name="Dalal V."/>
            <person name="Srivastava S."/>
            <person name="Dixit A."/>
            <person name="Pal A.K."/>
            <person name="Ghazi I.A."/>
            <person name="Yadav M."/>
            <person name="Pandit A."/>
            <person name="Bhargava A."/>
            <person name="Sureshbabu K."/>
            <person name="Batra K."/>
            <person name="Sharma T.R."/>
            <person name="Mohapatra T."/>
            <person name="Singh N.K."/>
            <person name="Messing J."/>
            <person name="Nelson A.B."/>
            <person name="Fuks G."/>
            <person name="Kavchok S."/>
            <person name="Keizer G."/>
            <person name="Linton E."/>
            <person name="Llaca V."/>
            <person name="Song R."/>
            <person name="Tanyolac B."/>
            <person name="Young S."/>
            <person name="Ho-Il K."/>
            <person name="Hahn J.H."/>
            <person name="Sangsakoo G."/>
            <person name="Vanavichit A."/>
            <person name="de Mattos Luiz.A.T."/>
            <person name="Zimmer P.D."/>
            <person name="Malone G."/>
            <person name="Dellagostin O."/>
            <person name="de Oliveira A.C."/>
            <person name="Bevan M."/>
            <person name="Bancroft I."/>
            <person name="Minx P."/>
            <person name="Cordum H."/>
            <person name="Wilson R."/>
            <person name="Cheng Z."/>
            <person name="Jin W."/>
            <person name="Jiang J."/>
            <person name="Leong S.A."/>
            <person name="Iwama H."/>
            <person name="Gojobori T."/>
            <person name="Itoh T."/>
            <person name="Niimura Y."/>
            <person name="Fujii Y."/>
            <person name="Habara T."/>
            <person name="Sakai H."/>
            <person name="Sato Y."/>
            <person name="Wilson G."/>
            <person name="Kumar K."/>
            <person name="McCouch S."/>
            <person name="Juretic N."/>
            <person name="Hoen D."/>
            <person name="Wright S."/>
            <person name="Bruskiewich R."/>
            <person name="Bureau T."/>
            <person name="Miyao A."/>
            <person name="Hirochika H."/>
            <person name="Nishikawa T."/>
            <person name="Kadowaki K."/>
            <person name="Sugiura M."/>
            <person name="Burr B."/>
            <person name="Sasaki T."/>
        </authorList>
    </citation>
    <scope>NUCLEOTIDE SEQUENCE [LARGE SCALE GENOMIC DNA]</scope>
    <source>
        <strain evidence="4">cv. Nipponbare</strain>
    </source>
</reference>
<keyword evidence="2" id="KW-0472">Membrane</keyword>
<protein>
    <submittedName>
        <fullName evidence="3">Uncharacterized protein</fullName>
    </submittedName>
</protein>
<feature type="transmembrane region" description="Helical" evidence="2">
    <location>
        <begin position="60"/>
        <end position="81"/>
    </location>
</feature>
<feature type="region of interest" description="Disordered" evidence="1">
    <location>
        <begin position="1"/>
        <end position="22"/>
    </location>
</feature>
<sequence length="128" mass="14119">MDYSGEENSDGGAVISEWNRDDHNRQVVKTMEAEDKSSGAARALEITDRSDIHRNVMATMWFSSGSIVTATIVVDWNYFVYQLGMTKEQRWFTDDGCDDDDVVAELNILVAQSGAAGGHDVSTYGNTT</sequence>
<evidence type="ECO:0000313" key="3">
    <source>
        <dbReference type="EMBL" id="AAP03371.1"/>
    </source>
</evidence>
<reference evidence="4" key="2">
    <citation type="journal article" date="2008" name="Nucleic Acids Res.">
        <title>The rice annotation project database (RAP-DB): 2008 update.</title>
        <authorList>
            <consortium name="The rice annotation project (RAP)"/>
        </authorList>
    </citation>
    <scope>GENOME REANNOTATION</scope>
    <source>
        <strain evidence="4">cv. Nipponbare</strain>
    </source>
</reference>
<keyword evidence="2" id="KW-0812">Transmembrane</keyword>
<name>Q84R83_ORYSJ</name>
<organism evidence="3 4">
    <name type="scientific">Oryza sativa subsp. japonica</name>
    <name type="common">Rice</name>
    <dbReference type="NCBI Taxonomy" id="39947"/>
    <lineage>
        <taxon>Eukaryota</taxon>
        <taxon>Viridiplantae</taxon>
        <taxon>Streptophyta</taxon>
        <taxon>Embryophyta</taxon>
        <taxon>Tracheophyta</taxon>
        <taxon>Spermatophyta</taxon>
        <taxon>Magnoliopsida</taxon>
        <taxon>Liliopsida</taxon>
        <taxon>Poales</taxon>
        <taxon>Poaceae</taxon>
        <taxon>BOP clade</taxon>
        <taxon>Oryzoideae</taxon>
        <taxon>Oryzeae</taxon>
        <taxon>Oryzinae</taxon>
        <taxon>Oryza</taxon>
        <taxon>Oryza sativa</taxon>
    </lineage>
</organism>
<proteinExistence type="predicted"/>
<accession>Q84R83</accession>
<gene>
    <name evidence="3" type="primary">OSJNBb0041J20.16</name>
</gene>
<dbReference type="EMBL" id="AC118134">
    <property type="protein sequence ID" value="AAP03371.1"/>
    <property type="molecule type" value="Genomic_DNA"/>
</dbReference>
<keyword evidence="2" id="KW-1133">Transmembrane helix</keyword>
<dbReference type="Proteomes" id="UP000000763">
    <property type="component" value="Chromosome 3"/>
</dbReference>
<evidence type="ECO:0000256" key="2">
    <source>
        <dbReference type="SAM" id="Phobius"/>
    </source>
</evidence>
<dbReference type="AlphaFoldDB" id="Q84R83"/>
<evidence type="ECO:0000313" key="4">
    <source>
        <dbReference type="Proteomes" id="UP000000763"/>
    </source>
</evidence>